<evidence type="ECO:0000313" key="1">
    <source>
        <dbReference type="EMBL" id="OXU25235.1"/>
    </source>
</evidence>
<proteinExistence type="predicted"/>
<accession>A0A232F3H7</accession>
<keyword evidence="2" id="KW-1185">Reference proteome</keyword>
<evidence type="ECO:0000313" key="2">
    <source>
        <dbReference type="Proteomes" id="UP000215335"/>
    </source>
</evidence>
<sequence length="65" mass="7413">MLSRLVITTKSLSNRNQLILHKTVKVLLHVVFVKTNISSSIVIPFWQNRHMRGNNAQSRSCALIV</sequence>
<protein>
    <submittedName>
        <fullName evidence="1">Uncharacterized protein</fullName>
    </submittedName>
</protein>
<comment type="caution">
    <text evidence="1">The sequence shown here is derived from an EMBL/GenBank/DDBJ whole genome shotgun (WGS) entry which is preliminary data.</text>
</comment>
<reference evidence="1 2" key="1">
    <citation type="journal article" date="2017" name="Curr. Biol.">
        <title>The Evolution of Venom by Co-option of Single-Copy Genes.</title>
        <authorList>
            <person name="Martinson E.O."/>
            <person name="Mrinalini"/>
            <person name="Kelkar Y.D."/>
            <person name="Chang C.H."/>
            <person name="Werren J.H."/>
        </authorList>
    </citation>
    <scope>NUCLEOTIDE SEQUENCE [LARGE SCALE GENOMIC DNA]</scope>
    <source>
        <strain evidence="1 2">Alberta</strain>
        <tissue evidence="1">Whole body</tissue>
    </source>
</reference>
<gene>
    <name evidence="1" type="ORF">TSAR_003874</name>
</gene>
<dbReference type="EMBL" id="NNAY01001075">
    <property type="protein sequence ID" value="OXU25235.1"/>
    <property type="molecule type" value="Genomic_DNA"/>
</dbReference>
<dbReference type="Proteomes" id="UP000215335">
    <property type="component" value="Unassembled WGS sequence"/>
</dbReference>
<organism evidence="1 2">
    <name type="scientific">Trichomalopsis sarcophagae</name>
    <dbReference type="NCBI Taxonomy" id="543379"/>
    <lineage>
        <taxon>Eukaryota</taxon>
        <taxon>Metazoa</taxon>
        <taxon>Ecdysozoa</taxon>
        <taxon>Arthropoda</taxon>
        <taxon>Hexapoda</taxon>
        <taxon>Insecta</taxon>
        <taxon>Pterygota</taxon>
        <taxon>Neoptera</taxon>
        <taxon>Endopterygota</taxon>
        <taxon>Hymenoptera</taxon>
        <taxon>Apocrita</taxon>
        <taxon>Proctotrupomorpha</taxon>
        <taxon>Chalcidoidea</taxon>
        <taxon>Pteromalidae</taxon>
        <taxon>Pteromalinae</taxon>
        <taxon>Trichomalopsis</taxon>
    </lineage>
</organism>
<dbReference type="AlphaFoldDB" id="A0A232F3H7"/>
<name>A0A232F3H7_9HYME</name>